<accession>Q0V366</accession>
<dbReference type="AlphaFoldDB" id="Q0V366"/>
<dbReference type="RefSeq" id="XP_001792186.1">
    <property type="nucleotide sequence ID" value="XM_001792134.1"/>
</dbReference>
<dbReference type="Proteomes" id="UP000001055">
    <property type="component" value="Unassembled WGS sequence"/>
</dbReference>
<dbReference type="GeneID" id="5969031"/>
<dbReference type="HOGENOM" id="CLU_2758645_0_0_1"/>
<dbReference type="KEGG" id="pno:SNOG_01548"/>
<evidence type="ECO:0000313" key="2">
    <source>
        <dbReference type="Proteomes" id="UP000001055"/>
    </source>
</evidence>
<proteinExistence type="predicted"/>
<name>Q0V366_PHANO</name>
<protein>
    <submittedName>
        <fullName evidence="1">Uncharacterized protein</fullName>
    </submittedName>
</protein>
<sequence>MSNYLLAIIQLKDQVDHSESAAADKVLDRVSFGGLQRTQGVGAPDVDSVLGMSALHCTAMSRFDWISAAT</sequence>
<dbReference type="InParanoid" id="Q0V366"/>
<reference evidence="2" key="1">
    <citation type="journal article" date="2007" name="Plant Cell">
        <title>Dothideomycete-plant interactions illuminated by genome sequencing and EST analysis of the wheat pathogen Stagonospora nodorum.</title>
        <authorList>
            <person name="Hane J.K."/>
            <person name="Lowe R.G."/>
            <person name="Solomon P.S."/>
            <person name="Tan K.C."/>
            <person name="Schoch C.L."/>
            <person name="Spatafora J.W."/>
            <person name="Crous P.W."/>
            <person name="Kodira C."/>
            <person name="Birren B.W."/>
            <person name="Galagan J.E."/>
            <person name="Torriani S.F."/>
            <person name="McDonald B.A."/>
            <person name="Oliver R.P."/>
        </authorList>
    </citation>
    <scope>NUCLEOTIDE SEQUENCE [LARGE SCALE GENOMIC DNA]</scope>
    <source>
        <strain evidence="2">SN15 / ATCC MYA-4574 / FGSC 10173</strain>
    </source>
</reference>
<organism evidence="1 2">
    <name type="scientific">Phaeosphaeria nodorum (strain SN15 / ATCC MYA-4574 / FGSC 10173)</name>
    <name type="common">Glume blotch fungus</name>
    <name type="synonym">Parastagonospora nodorum</name>
    <dbReference type="NCBI Taxonomy" id="321614"/>
    <lineage>
        <taxon>Eukaryota</taxon>
        <taxon>Fungi</taxon>
        <taxon>Dikarya</taxon>
        <taxon>Ascomycota</taxon>
        <taxon>Pezizomycotina</taxon>
        <taxon>Dothideomycetes</taxon>
        <taxon>Pleosporomycetidae</taxon>
        <taxon>Pleosporales</taxon>
        <taxon>Pleosporineae</taxon>
        <taxon>Phaeosphaeriaceae</taxon>
        <taxon>Parastagonospora</taxon>
    </lineage>
</organism>
<gene>
    <name evidence="1" type="ORF">SNOG_01548</name>
</gene>
<dbReference type="EMBL" id="CH445326">
    <property type="protein sequence ID" value="EAT91197.1"/>
    <property type="molecule type" value="Genomic_DNA"/>
</dbReference>
<evidence type="ECO:0000313" key="1">
    <source>
        <dbReference type="EMBL" id="EAT91197.1"/>
    </source>
</evidence>